<name>A0A173XG60_9FIRM</name>
<dbReference type="Proteomes" id="UP000292665">
    <property type="component" value="Unassembled WGS sequence"/>
</dbReference>
<reference evidence="3 5" key="2">
    <citation type="journal article" date="2019" name="Science, e1252229">
        <title>Invertible promoters mediate bacterial phase variation, antibiotic resistance, and host adaptation in the gut.</title>
        <authorList>
            <person name="Jiang X."/>
            <person name="Hall A.B."/>
            <person name="Arthur T.D."/>
            <person name="Plichta D.R."/>
            <person name="Covington C.T."/>
            <person name="Poyet M."/>
            <person name="Crothers J."/>
            <person name="Moses P.L."/>
            <person name="Tolonen A.C."/>
            <person name="Vlamakis H."/>
            <person name="Alm E.J."/>
            <person name="Xavier R.J."/>
        </authorList>
    </citation>
    <scope>NUCLEOTIDE SEQUENCE [LARGE SCALE GENOMIC DNA]</scope>
    <source>
        <strain evidence="3">Aa_0143</strain>
        <strain evidence="5">aa_0143</strain>
    </source>
</reference>
<evidence type="ECO:0000313" key="4">
    <source>
        <dbReference type="Proteomes" id="UP000095787"/>
    </source>
</evidence>
<reference evidence="2 4" key="1">
    <citation type="submission" date="2015-09" db="EMBL/GenBank/DDBJ databases">
        <authorList>
            <consortium name="Pathogen Informatics"/>
        </authorList>
    </citation>
    <scope>NUCLEOTIDE SEQUENCE [LARGE SCALE GENOMIC DNA]</scope>
    <source>
        <strain evidence="2 4">2789STDY5834841</strain>
    </source>
</reference>
<dbReference type="Pfam" id="PF00381">
    <property type="entry name" value="PTS-HPr"/>
    <property type="match status" value="1"/>
</dbReference>
<organism evidence="2 4">
    <name type="scientific">[Ruminococcus] torques</name>
    <dbReference type="NCBI Taxonomy" id="33039"/>
    <lineage>
        <taxon>Bacteria</taxon>
        <taxon>Bacillati</taxon>
        <taxon>Bacillota</taxon>
        <taxon>Clostridia</taxon>
        <taxon>Lachnospirales</taxon>
        <taxon>Lachnospiraceae</taxon>
        <taxon>Mediterraneibacter</taxon>
    </lineage>
</organism>
<gene>
    <name evidence="3" type="ORF">EAI93_05890</name>
    <name evidence="2" type="ORF">ERS852456_00095</name>
</gene>
<sequence>MSEMKITFKHPDEILDFVNTVSKYEFDMDMKKGHVVVDAKSLLGIMHLGINNEIALQMYTDDCEELCREIAKYAA</sequence>
<dbReference type="GeneID" id="97327982"/>
<dbReference type="EMBL" id="CYZO01000001">
    <property type="protein sequence ID" value="CUN50791.1"/>
    <property type="molecule type" value="Genomic_DNA"/>
</dbReference>
<dbReference type="RefSeq" id="WP_004847338.1">
    <property type="nucleotide sequence ID" value="NZ_AP028249.1"/>
</dbReference>
<feature type="domain" description="HPr" evidence="1">
    <location>
        <begin position="16"/>
        <end position="73"/>
    </location>
</feature>
<protein>
    <submittedName>
        <fullName evidence="3">HPr family phosphocarrier protein</fullName>
    </submittedName>
    <submittedName>
        <fullName evidence="2">Phosphocarrier, HPr family</fullName>
    </submittedName>
</protein>
<evidence type="ECO:0000313" key="5">
    <source>
        <dbReference type="Proteomes" id="UP000292665"/>
    </source>
</evidence>
<evidence type="ECO:0000313" key="3">
    <source>
        <dbReference type="EMBL" id="RYS80558.1"/>
    </source>
</evidence>
<dbReference type="InterPro" id="IPR000032">
    <property type="entry name" value="HPr-like"/>
</dbReference>
<proteinExistence type="predicted"/>
<dbReference type="AlphaFoldDB" id="A0A173XG60"/>
<dbReference type="EMBL" id="RCYR01000008">
    <property type="protein sequence ID" value="RYS80558.1"/>
    <property type="molecule type" value="Genomic_DNA"/>
</dbReference>
<accession>A0A173XG60</accession>
<dbReference type="Gene3D" id="3.30.1340.10">
    <property type="entry name" value="HPr-like"/>
    <property type="match status" value="1"/>
</dbReference>
<dbReference type="Proteomes" id="UP000095787">
    <property type="component" value="Unassembled WGS sequence"/>
</dbReference>
<dbReference type="SUPFAM" id="SSF55594">
    <property type="entry name" value="HPr-like"/>
    <property type="match status" value="1"/>
</dbReference>
<evidence type="ECO:0000259" key="1">
    <source>
        <dbReference type="Pfam" id="PF00381"/>
    </source>
</evidence>
<dbReference type="InterPro" id="IPR035895">
    <property type="entry name" value="HPr-like_sf"/>
</dbReference>
<evidence type="ECO:0000313" key="2">
    <source>
        <dbReference type="EMBL" id="CUN50791.1"/>
    </source>
</evidence>